<dbReference type="EMBL" id="JFYO01000005">
    <property type="protein sequence ID" value="EZP27601.1"/>
    <property type="molecule type" value="Genomic_DNA"/>
</dbReference>
<dbReference type="AlphaFoldDB" id="A0A031FTS8"/>
<feature type="transmembrane region" description="Helical" evidence="1">
    <location>
        <begin position="12"/>
        <end position="37"/>
    </location>
</feature>
<keyword evidence="1" id="KW-1133">Transmembrane helix</keyword>
<organism evidence="2 3">
    <name type="scientific">Microbacterium oleivorans</name>
    <dbReference type="NCBI Taxonomy" id="273677"/>
    <lineage>
        <taxon>Bacteria</taxon>
        <taxon>Bacillati</taxon>
        <taxon>Actinomycetota</taxon>
        <taxon>Actinomycetes</taxon>
        <taxon>Micrococcales</taxon>
        <taxon>Microbacteriaceae</taxon>
        <taxon>Microbacterium</taxon>
    </lineage>
</organism>
<reference evidence="2 3" key="1">
    <citation type="submission" date="2014-03" db="EMBL/GenBank/DDBJ databases">
        <title>Draft Genome Sequences of 13 Willow Endophytes.</title>
        <authorList>
            <person name="Gan H.Y."/>
            <person name="Gan H.M."/>
            <person name="Savka M.A."/>
            <person name="Hudson A.O."/>
        </authorList>
    </citation>
    <scope>NUCLEOTIDE SEQUENCE [LARGE SCALE GENOMIC DNA]</scope>
    <source>
        <strain evidence="2 3">RIT293</strain>
    </source>
</reference>
<dbReference type="GeneID" id="91430509"/>
<dbReference type="KEGG" id="moo:BWL13_00089"/>
<protein>
    <submittedName>
        <fullName evidence="2">Uncharacterized protein</fullName>
    </submittedName>
</protein>
<accession>A0A031FTS8</accession>
<evidence type="ECO:0000256" key="1">
    <source>
        <dbReference type="SAM" id="Phobius"/>
    </source>
</evidence>
<evidence type="ECO:0000313" key="2">
    <source>
        <dbReference type="EMBL" id="EZP27601.1"/>
    </source>
</evidence>
<dbReference type="Proteomes" id="UP000024001">
    <property type="component" value="Unassembled WGS sequence"/>
</dbReference>
<dbReference type="PROSITE" id="PS51257">
    <property type="entry name" value="PROKAR_LIPOPROTEIN"/>
    <property type="match status" value="1"/>
</dbReference>
<name>A0A031FTS8_9MICO</name>
<keyword evidence="3" id="KW-1185">Reference proteome</keyword>
<proteinExistence type="predicted"/>
<feature type="transmembrane region" description="Helical" evidence="1">
    <location>
        <begin position="57"/>
        <end position="81"/>
    </location>
</feature>
<dbReference type="PATRIC" id="fig|273677.3.peg.1572"/>
<evidence type="ECO:0000313" key="3">
    <source>
        <dbReference type="Proteomes" id="UP000024001"/>
    </source>
</evidence>
<dbReference type="RefSeq" id="WP_036311071.1">
    <property type="nucleotide sequence ID" value="NZ_CP031421.1"/>
</dbReference>
<comment type="caution">
    <text evidence="2">The sequence shown here is derived from an EMBL/GenBank/DDBJ whole genome shotgun (WGS) entry which is preliminary data.</text>
</comment>
<sequence length="93" mass="9768">MGIEERTWVDSPVWSMVAGAACLVGALAAVWLVAVYGVETMMWDATHGTWAYVARPLAEVVTVLGIALAAILVALGAAVMVRALRRGWDGALA</sequence>
<keyword evidence="1" id="KW-0812">Transmembrane</keyword>
<keyword evidence="1" id="KW-0472">Membrane</keyword>
<gene>
    <name evidence="2" type="ORF">BW34_01590</name>
</gene>